<comment type="caution">
    <text evidence="3">The sequence shown here is derived from an EMBL/GenBank/DDBJ whole genome shotgun (WGS) entry which is preliminary data.</text>
</comment>
<dbReference type="PROSITE" id="PS50943">
    <property type="entry name" value="HTH_CROC1"/>
    <property type="match status" value="1"/>
</dbReference>
<dbReference type="SMART" id="SM00530">
    <property type="entry name" value="HTH_XRE"/>
    <property type="match status" value="1"/>
</dbReference>
<sequence length="195" mass="21393">MKSVGRPARKPLSERPAWSQRLQAARLNKGLSQAELASQTGLAQSTIADYEVGRTEPSRRVLEVIAKALGVDALELVYGPFDNSKPREELYDQIRSTTPSFAYQDNSDNDVAYIKMSHALAAAWKRHFPLSVPTGSSLAGTQRLVWRIVMQLPDTLPMDQRIDTALAMFESSLGAAADYAAQRKGGKNDQNDNSG</sequence>
<gene>
    <name evidence="3" type="ORF">J5Y10_09715</name>
</gene>
<dbReference type="SUPFAM" id="SSF47413">
    <property type="entry name" value="lambda repressor-like DNA-binding domains"/>
    <property type="match status" value="1"/>
</dbReference>
<dbReference type="Proteomes" id="UP000677537">
    <property type="component" value="Unassembled WGS sequence"/>
</dbReference>
<dbReference type="Pfam" id="PF01381">
    <property type="entry name" value="HTH_3"/>
    <property type="match status" value="1"/>
</dbReference>
<dbReference type="InterPro" id="IPR001387">
    <property type="entry name" value="Cro/C1-type_HTH"/>
</dbReference>
<dbReference type="AlphaFoldDB" id="A0A940MXL6"/>
<reference evidence="3" key="1">
    <citation type="submission" date="2021-03" db="EMBL/GenBank/DDBJ databases">
        <authorList>
            <person name="So Y."/>
        </authorList>
    </citation>
    <scope>NUCLEOTIDE SEQUENCE</scope>
    <source>
        <strain evidence="3">SG15</strain>
    </source>
</reference>
<accession>A0A940MXL6</accession>
<name>A0A940MXL6_9PROT</name>
<proteinExistence type="predicted"/>
<evidence type="ECO:0000313" key="3">
    <source>
        <dbReference type="EMBL" id="MBP0493052.1"/>
    </source>
</evidence>
<dbReference type="CDD" id="cd00093">
    <property type="entry name" value="HTH_XRE"/>
    <property type="match status" value="1"/>
</dbReference>
<dbReference type="GO" id="GO:0003677">
    <property type="term" value="F:DNA binding"/>
    <property type="evidence" value="ECO:0007669"/>
    <property type="project" value="UniProtKB-KW"/>
</dbReference>
<feature type="domain" description="HTH cro/C1-type" evidence="2">
    <location>
        <begin position="22"/>
        <end position="76"/>
    </location>
</feature>
<dbReference type="GO" id="GO:0005829">
    <property type="term" value="C:cytosol"/>
    <property type="evidence" value="ECO:0007669"/>
    <property type="project" value="TreeGrafter"/>
</dbReference>
<dbReference type="PANTHER" id="PTHR46797:SF1">
    <property type="entry name" value="METHYLPHOSPHONATE SYNTHASE"/>
    <property type="match status" value="1"/>
</dbReference>
<keyword evidence="4" id="KW-1185">Reference proteome</keyword>
<dbReference type="PANTHER" id="PTHR46797">
    <property type="entry name" value="HTH-TYPE TRANSCRIPTIONAL REGULATOR"/>
    <property type="match status" value="1"/>
</dbReference>
<evidence type="ECO:0000259" key="2">
    <source>
        <dbReference type="PROSITE" id="PS50943"/>
    </source>
</evidence>
<organism evidence="3 4">
    <name type="scientific">Roseomonas indoligenes</name>
    <dbReference type="NCBI Taxonomy" id="2820811"/>
    <lineage>
        <taxon>Bacteria</taxon>
        <taxon>Pseudomonadati</taxon>
        <taxon>Pseudomonadota</taxon>
        <taxon>Alphaproteobacteria</taxon>
        <taxon>Acetobacterales</taxon>
        <taxon>Roseomonadaceae</taxon>
        <taxon>Roseomonas</taxon>
    </lineage>
</organism>
<evidence type="ECO:0000256" key="1">
    <source>
        <dbReference type="ARBA" id="ARBA00023125"/>
    </source>
</evidence>
<dbReference type="GO" id="GO:0003700">
    <property type="term" value="F:DNA-binding transcription factor activity"/>
    <property type="evidence" value="ECO:0007669"/>
    <property type="project" value="TreeGrafter"/>
</dbReference>
<dbReference type="EMBL" id="JAGIZA010000005">
    <property type="protein sequence ID" value="MBP0493052.1"/>
    <property type="molecule type" value="Genomic_DNA"/>
</dbReference>
<dbReference type="InterPro" id="IPR010982">
    <property type="entry name" value="Lambda_DNA-bd_dom_sf"/>
</dbReference>
<dbReference type="InterPro" id="IPR050807">
    <property type="entry name" value="TransReg_Diox_bact_type"/>
</dbReference>
<keyword evidence="1" id="KW-0238">DNA-binding</keyword>
<dbReference type="Gene3D" id="1.10.260.40">
    <property type="entry name" value="lambda repressor-like DNA-binding domains"/>
    <property type="match status" value="1"/>
</dbReference>
<protein>
    <submittedName>
        <fullName evidence="3">Helix-turn-helix transcriptional regulator</fullName>
    </submittedName>
</protein>
<evidence type="ECO:0000313" key="4">
    <source>
        <dbReference type="Proteomes" id="UP000677537"/>
    </source>
</evidence>
<dbReference type="RefSeq" id="WP_209373085.1">
    <property type="nucleotide sequence ID" value="NZ_JAGIZA010000005.1"/>
</dbReference>